<accession>A0A6C0C6J4</accession>
<keyword evidence="2" id="KW-0808">Transferase</keyword>
<dbReference type="Pfam" id="PF01531">
    <property type="entry name" value="Glyco_transf_11"/>
    <property type="match status" value="1"/>
</dbReference>
<reference evidence="3" key="1">
    <citation type="journal article" date="2020" name="Nature">
        <title>Giant virus diversity and host interactions through global metagenomics.</title>
        <authorList>
            <person name="Schulz F."/>
            <person name="Roux S."/>
            <person name="Paez-Espino D."/>
            <person name="Jungbluth S."/>
            <person name="Walsh D.A."/>
            <person name="Denef V.J."/>
            <person name="McMahon K.D."/>
            <person name="Konstantinidis K.T."/>
            <person name="Eloe-Fadrosh E.A."/>
            <person name="Kyrpides N.C."/>
            <person name="Woyke T."/>
        </authorList>
    </citation>
    <scope>NUCLEOTIDE SEQUENCE</scope>
    <source>
        <strain evidence="3">GVMAG-M-3300020192-26</strain>
    </source>
</reference>
<protein>
    <recommendedName>
        <fullName evidence="4">Glycosyltransferase</fullName>
    </recommendedName>
</protein>
<dbReference type="InterPro" id="IPR002516">
    <property type="entry name" value="Glyco_trans_11"/>
</dbReference>
<name>A0A6C0C6J4_9ZZZZ</name>
<evidence type="ECO:0000313" key="3">
    <source>
        <dbReference type="EMBL" id="QHS99942.1"/>
    </source>
</evidence>
<evidence type="ECO:0000256" key="1">
    <source>
        <dbReference type="ARBA" id="ARBA00022676"/>
    </source>
</evidence>
<dbReference type="GO" id="GO:0016020">
    <property type="term" value="C:membrane"/>
    <property type="evidence" value="ECO:0007669"/>
    <property type="project" value="InterPro"/>
</dbReference>
<evidence type="ECO:0008006" key="4">
    <source>
        <dbReference type="Google" id="ProtNLM"/>
    </source>
</evidence>
<sequence>MNAGVYVRCFKGFGNKVFDFISALYLRRKYPDTEVYFAIDKSIYDTDEDPFFGQIFPKISADAIIKFMFMNKYKKLEAELPINEILINNLDDLPDNVTGHVRFINLHKFAYVMYSSFSDTDKQYFTINSKLISKKVEDISNTSYGCIHIRYGDKLCRSKYKYPVYTPAYYKLQIQNLLDADVPVYIITDTIDLVTEYIMPTFVNNRKVHLMDSGFVESFYLLTKAEFLILSHSTFSFSAAYINEMATCHIVKKVVVNDQDDYIFEDDAIDPNWVLIDEPRFILNTDQELIKEMISKTDMCQKYNL</sequence>
<dbReference type="GO" id="GO:0008107">
    <property type="term" value="F:galactoside 2-alpha-L-fucosyltransferase activity"/>
    <property type="evidence" value="ECO:0007669"/>
    <property type="project" value="InterPro"/>
</dbReference>
<dbReference type="GO" id="GO:0005975">
    <property type="term" value="P:carbohydrate metabolic process"/>
    <property type="evidence" value="ECO:0007669"/>
    <property type="project" value="InterPro"/>
</dbReference>
<dbReference type="EMBL" id="MN739352">
    <property type="protein sequence ID" value="QHS99942.1"/>
    <property type="molecule type" value="Genomic_DNA"/>
</dbReference>
<keyword evidence="1" id="KW-0328">Glycosyltransferase</keyword>
<dbReference type="AlphaFoldDB" id="A0A6C0C6J4"/>
<organism evidence="3">
    <name type="scientific">viral metagenome</name>
    <dbReference type="NCBI Taxonomy" id="1070528"/>
    <lineage>
        <taxon>unclassified sequences</taxon>
        <taxon>metagenomes</taxon>
        <taxon>organismal metagenomes</taxon>
    </lineage>
</organism>
<evidence type="ECO:0000256" key="2">
    <source>
        <dbReference type="ARBA" id="ARBA00022679"/>
    </source>
</evidence>
<proteinExistence type="predicted"/>